<dbReference type="PANTHER" id="PTHR43591:SF24">
    <property type="entry name" value="2-METHOXY-6-POLYPRENYL-1,4-BENZOQUINOL METHYLASE, MITOCHONDRIAL"/>
    <property type="match status" value="1"/>
</dbReference>
<keyword evidence="4" id="KW-1185">Reference proteome</keyword>
<dbReference type="EMBL" id="JPDN02000020">
    <property type="protein sequence ID" value="PON24927.1"/>
    <property type="molecule type" value="Genomic_DNA"/>
</dbReference>
<dbReference type="AlphaFoldDB" id="A0A2P4ZKT0"/>
<sequence length="273" mass="30583">MSATYIHGYEAPVLRSHTWRNAANSASYLLPYITPEMSILDVGCGPGTITVDLARLVPGGKVVGLECESAGEILQQAVDSSKENDIHNAEFIIGDIHSLPFEDSSFDVTHAHQVLQHITDPVVALREMCRVTKQNGYIAVRSTDFRGFSWWPETEGLSTWRDLYLRIMRNNGGTPDSGRRLHIWAREAGFPVGSGRVVQTVGTWCFSTNEEISWWSSLWAERLLGTNFRKSALKDGVATENQLIAASQAWKEWGASPDAWFLAWHCELLYQKQ</sequence>
<dbReference type="InterPro" id="IPR025714">
    <property type="entry name" value="Methyltranfer_dom"/>
</dbReference>
<dbReference type="SUPFAM" id="SSF53335">
    <property type="entry name" value="S-adenosyl-L-methionine-dependent methyltransferases"/>
    <property type="match status" value="1"/>
</dbReference>
<dbReference type="RefSeq" id="XP_018664244.1">
    <property type="nucleotide sequence ID" value="XM_018802736.1"/>
</dbReference>
<evidence type="ECO:0000313" key="4">
    <source>
        <dbReference type="Proteomes" id="UP000054821"/>
    </source>
</evidence>
<dbReference type="PANTHER" id="PTHR43591">
    <property type="entry name" value="METHYLTRANSFERASE"/>
    <property type="match status" value="1"/>
</dbReference>
<dbReference type="STRING" id="398673.A0A2P4ZKT0"/>
<name>A0A2P4ZKT0_9HYPO</name>
<dbReference type="Proteomes" id="UP000054821">
    <property type="component" value="Unassembled WGS sequence"/>
</dbReference>
<comment type="caution">
    <text evidence="3">The sequence shown here is derived from an EMBL/GenBank/DDBJ whole genome shotgun (WGS) entry which is preliminary data.</text>
</comment>
<accession>A0A2P4ZKT0</accession>
<evidence type="ECO:0000256" key="1">
    <source>
        <dbReference type="ARBA" id="ARBA00038158"/>
    </source>
</evidence>
<evidence type="ECO:0000313" key="3">
    <source>
        <dbReference type="EMBL" id="PON24927.1"/>
    </source>
</evidence>
<reference evidence="3 4" key="1">
    <citation type="journal article" date="2016" name="Genome Announc.">
        <title>Draft Whole-Genome Sequence of Trichoderma gamsii T6085, a Promising Biocontrol Agent of Fusarium Head Blight on Wheat.</title>
        <authorList>
            <person name="Baroncelli R."/>
            <person name="Zapparata A."/>
            <person name="Piaggeschi G."/>
            <person name="Sarrocco S."/>
            <person name="Vannacci G."/>
        </authorList>
    </citation>
    <scope>NUCLEOTIDE SEQUENCE [LARGE SCALE GENOMIC DNA]</scope>
    <source>
        <strain evidence="3 4">T6085</strain>
    </source>
</reference>
<dbReference type="GeneID" id="29982819"/>
<dbReference type="CDD" id="cd02440">
    <property type="entry name" value="AdoMet_MTases"/>
    <property type="match status" value="1"/>
</dbReference>
<dbReference type="Pfam" id="PF13847">
    <property type="entry name" value="Methyltransf_31"/>
    <property type="match status" value="1"/>
</dbReference>
<dbReference type="InterPro" id="IPR029063">
    <property type="entry name" value="SAM-dependent_MTases_sf"/>
</dbReference>
<organism evidence="3 4">
    <name type="scientific">Trichoderma gamsii</name>
    <dbReference type="NCBI Taxonomy" id="398673"/>
    <lineage>
        <taxon>Eukaryota</taxon>
        <taxon>Fungi</taxon>
        <taxon>Dikarya</taxon>
        <taxon>Ascomycota</taxon>
        <taxon>Pezizomycotina</taxon>
        <taxon>Sordariomycetes</taxon>
        <taxon>Hypocreomycetidae</taxon>
        <taxon>Hypocreales</taxon>
        <taxon>Hypocreaceae</taxon>
        <taxon>Trichoderma</taxon>
    </lineage>
</organism>
<dbReference type="GO" id="GO:0008168">
    <property type="term" value="F:methyltransferase activity"/>
    <property type="evidence" value="ECO:0007669"/>
    <property type="project" value="TreeGrafter"/>
</dbReference>
<proteinExistence type="inferred from homology"/>
<protein>
    <recommendedName>
        <fullName evidence="2">Methyltransferase domain-containing protein</fullName>
    </recommendedName>
</protein>
<dbReference type="Gene3D" id="3.40.50.150">
    <property type="entry name" value="Vaccinia Virus protein VP39"/>
    <property type="match status" value="1"/>
</dbReference>
<feature type="domain" description="Methyltransferase" evidence="2">
    <location>
        <begin position="34"/>
        <end position="144"/>
    </location>
</feature>
<gene>
    <name evidence="3" type="ORF">TGAM01_v206008</name>
</gene>
<evidence type="ECO:0000259" key="2">
    <source>
        <dbReference type="Pfam" id="PF13847"/>
    </source>
</evidence>
<comment type="similarity">
    <text evidence="1">Belongs to the methyltransferase superfamily. LaeA methyltransferase family.</text>
</comment>